<evidence type="ECO:0000256" key="3">
    <source>
        <dbReference type="ARBA" id="ARBA00022813"/>
    </source>
</evidence>
<keyword evidence="3" id="KW-0068">Autocatalytic cleavage</keyword>
<proteinExistence type="inferred from homology"/>
<evidence type="ECO:0008006" key="6">
    <source>
        <dbReference type="Google" id="ProtNLM"/>
    </source>
</evidence>
<evidence type="ECO:0000256" key="1">
    <source>
        <dbReference type="ARBA" id="ARBA00006774"/>
    </source>
</evidence>
<comment type="caution">
    <text evidence="5">The sequence shown here is derived from an EMBL/GenBank/DDBJ whole genome shotgun (WGS) entry which is preliminary data.</text>
</comment>
<evidence type="ECO:0000256" key="4">
    <source>
        <dbReference type="ARBA" id="ARBA00023315"/>
    </source>
</evidence>
<name>X0TYL9_9ZZZZ</name>
<dbReference type="GO" id="GO:0004042">
    <property type="term" value="F:L-glutamate N-acetyltransferase activity"/>
    <property type="evidence" value="ECO:0007669"/>
    <property type="project" value="TreeGrafter"/>
</dbReference>
<organism evidence="5">
    <name type="scientific">marine sediment metagenome</name>
    <dbReference type="NCBI Taxonomy" id="412755"/>
    <lineage>
        <taxon>unclassified sequences</taxon>
        <taxon>metagenomes</taxon>
        <taxon>ecological metagenomes</taxon>
    </lineage>
</organism>
<dbReference type="SUPFAM" id="SSF56266">
    <property type="entry name" value="DmpA/ArgJ-like"/>
    <property type="match status" value="1"/>
</dbReference>
<keyword evidence="4" id="KW-0012">Acyltransferase</keyword>
<keyword evidence="2" id="KW-0808">Transferase</keyword>
<dbReference type="GO" id="GO:0006592">
    <property type="term" value="P:ornithine biosynthetic process"/>
    <property type="evidence" value="ECO:0007669"/>
    <property type="project" value="TreeGrafter"/>
</dbReference>
<dbReference type="GO" id="GO:0004358">
    <property type="term" value="F:L-glutamate N-acetyltransferase activity, acting on acetyl-L-ornithine as donor"/>
    <property type="evidence" value="ECO:0007669"/>
    <property type="project" value="InterPro"/>
</dbReference>
<gene>
    <name evidence="5" type="ORF">S01H1_21968</name>
</gene>
<dbReference type="EMBL" id="BARS01012292">
    <property type="protein sequence ID" value="GAF98668.1"/>
    <property type="molecule type" value="Genomic_DNA"/>
</dbReference>
<dbReference type="AlphaFoldDB" id="X0TYL9"/>
<dbReference type="InterPro" id="IPR002813">
    <property type="entry name" value="Arg_biosynth_ArgJ"/>
</dbReference>
<evidence type="ECO:0000313" key="5">
    <source>
        <dbReference type="EMBL" id="GAF98668.1"/>
    </source>
</evidence>
<accession>X0TYL9</accession>
<dbReference type="GO" id="GO:0006526">
    <property type="term" value="P:L-arginine biosynthetic process"/>
    <property type="evidence" value="ECO:0007669"/>
    <property type="project" value="InterPro"/>
</dbReference>
<dbReference type="PANTHER" id="PTHR23100">
    <property type="entry name" value="ARGININE BIOSYNTHESIS BIFUNCTIONAL PROTEIN ARGJ"/>
    <property type="match status" value="1"/>
</dbReference>
<dbReference type="PANTHER" id="PTHR23100:SF0">
    <property type="entry name" value="ARGININE BIOSYNTHESIS BIFUNCTIONAL PROTEIN ARGJ, MITOCHONDRIAL"/>
    <property type="match status" value="1"/>
</dbReference>
<evidence type="ECO:0000256" key="2">
    <source>
        <dbReference type="ARBA" id="ARBA00022679"/>
    </source>
</evidence>
<feature type="non-terminal residue" evidence="5">
    <location>
        <position position="1"/>
    </location>
</feature>
<comment type="similarity">
    <text evidence="1">Belongs to the ArgJ family.</text>
</comment>
<reference evidence="5" key="1">
    <citation type="journal article" date="2014" name="Front. Microbiol.">
        <title>High frequency of phylogenetically diverse reductive dehalogenase-homologous genes in deep subseafloor sedimentary metagenomes.</title>
        <authorList>
            <person name="Kawai M."/>
            <person name="Futagami T."/>
            <person name="Toyoda A."/>
            <person name="Takaki Y."/>
            <person name="Nishi S."/>
            <person name="Hori S."/>
            <person name="Arai W."/>
            <person name="Tsubouchi T."/>
            <person name="Morono Y."/>
            <person name="Uchiyama I."/>
            <person name="Ito T."/>
            <person name="Fujiyama A."/>
            <person name="Inagaki F."/>
            <person name="Takami H."/>
        </authorList>
    </citation>
    <scope>NUCLEOTIDE SEQUENCE</scope>
    <source>
        <strain evidence="5">Expedition CK06-06</strain>
    </source>
</reference>
<dbReference type="Pfam" id="PF01960">
    <property type="entry name" value="ArgJ"/>
    <property type="match status" value="1"/>
</dbReference>
<sequence>GLNSPFSAIGMRGNLNEKKMKIWIQGVNVFHNGTKKNFNEKFLSKKMKDKKAYFLIDLGCGNAQAMALGCDLTPEYVRINAEYRT</sequence>
<dbReference type="InterPro" id="IPR042195">
    <property type="entry name" value="ArgJ_beta_C"/>
</dbReference>
<dbReference type="InterPro" id="IPR016117">
    <property type="entry name" value="ArgJ-like_dom_sf"/>
</dbReference>
<protein>
    <recommendedName>
        <fullName evidence="6">Glutamate N-acetyltransferase</fullName>
    </recommendedName>
</protein>
<dbReference type="Gene3D" id="3.10.20.340">
    <property type="entry name" value="ArgJ beta chain, C-terminal domain"/>
    <property type="match status" value="1"/>
</dbReference>